<dbReference type="PIRSF" id="PIRSF010372">
    <property type="entry name" value="PaiB"/>
    <property type="match status" value="1"/>
</dbReference>
<dbReference type="Pfam" id="PF04299">
    <property type="entry name" value="FMN_bind_2"/>
    <property type="match status" value="1"/>
</dbReference>
<name>A0ABU0GI74_9CELL</name>
<gene>
    <name evidence="2" type="ORF">JO380_001432</name>
</gene>
<sequence>MYVPVFNALDDADEVRALVAAVGTAQVVTVGADGYPVATLLPVVWDGDRLLGHMARANPQWRDLPDDAPALAVVSGPQAYVSPSWYASKAEHGRVVPTWNYSAVHLTGRLRVHEDVEELHRLVTALTEQHERDRAQPWAVTDAPADFVRRQLRAVVGVELRVERVEAKAKLSQNRSPQDHAGVVAGLADERHADAPAVADAMRRTGVRQRGPSAAR</sequence>
<evidence type="ECO:0000256" key="1">
    <source>
        <dbReference type="SAM" id="MobiDB-lite"/>
    </source>
</evidence>
<dbReference type="PANTHER" id="PTHR35802:SF1">
    <property type="entry name" value="PROTEASE SYNTHASE AND SPORULATION PROTEIN PAI 2"/>
    <property type="match status" value="1"/>
</dbReference>
<dbReference type="PANTHER" id="PTHR35802">
    <property type="entry name" value="PROTEASE SYNTHASE AND SPORULATION PROTEIN PAI 2"/>
    <property type="match status" value="1"/>
</dbReference>
<keyword evidence="3" id="KW-1185">Reference proteome</keyword>
<protein>
    <submittedName>
        <fullName evidence="2">Transcriptional regulator</fullName>
    </submittedName>
</protein>
<proteinExistence type="predicted"/>
<dbReference type="InterPro" id="IPR012349">
    <property type="entry name" value="Split_barrel_FMN-bd"/>
</dbReference>
<dbReference type="EMBL" id="JAUSVM010000001">
    <property type="protein sequence ID" value="MDQ0425051.1"/>
    <property type="molecule type" value="Genomic_DNA"/>
</dbReference>
<dbReference type="InterPro" id="IPR007396">
    <property type="entry name" value="TR_PAI2-type"/>
</dbReference>
<evidence type="ECO:0000313" key="3">
    <source>
        <dbReference type="Proteomes" id="UP001240250"/>
    </source>
</evidence>
<accession>A0ABU0GI74</accession>
<organism evidence="2 3">
    <name type="scientific">Cellulomonas iranensis</name>
    <dbReference type="NCBI Taxonomy" id="76862"/>
    <lineage>
        <taxon>Bacteria</taxon>
        <taxon>Bacillati</taxon>
        <taxon>Actinomycetota</taxon>
        <taxon>Actinomycetes</taxon>
        <taxon>Micrococcales</taxon>
        <taxon>Cellulomonadaceae</taxon>
        <taxon>Cellulomonas</taxon>
    </lineage>
</organism>
<feature type="region of interest" description="Disordered" evidence="1">
    <location>
        <begin position="189"/>
        <end position="216"/>
    </location>
</feature>
<evidence type="ECO:0000313" key="2">
    <source>
        <dbReference type="EMBL" id="MDQ0425051.1"/>
    </source>
</evidence>
<dbReference type="Proteomes" id="UP001240250">
    <property type="component" value="Unassembled WGS sequence"/>
</dbReference>
<dbReference type="RefSeq" id="WP_070318496.1">
    <property type="nucleotide sequence ID" value="NZ_JAUSVM010000001.1"/>
</dbReference>
<reference evidence="2 3" key="1">
    <citation type="submission" date="2023-07" db="EMBL/GenBank/DDBJ databases">
        <title>Sequencing the genomes of 1000 actinobacteria strains.</title>
        <authorList>
            <person name="Klenk H.-P."/>
        </authorList>
    </citation>
    <scope>NUCLEOTIDE SEQUENCE [LARGE SCALE GENOMIC DNA]</scope>
    <source>
        <strain evidence="2 3">DSM 14785</strain>
    </source>
</reference>
<comment type="caution">
    <text evidence="2">The sequence shown here is derived from an EMBL/GenBank/DDBJ whole genome shotgun (WGS) entry which is preliminary data.</text>
</comment>
<dbReference type="Gene3D" id="2.30.110.10">
    <property type="entry name" value="Electron Transport, Fmn-binding Protein, Chain A"/>
    <property type="match status" value="1"/>
</dbReference>
<dbReference type="SUPFAM" id="SSF50475">
    <property type="entry name" value="FMN-binding split barrel"/>
    <property type="match status" value="1"/>
</dbReference>